<gene>
    <name evidence="3" type="ORF">OS493_006443</name>
</gene>
<feature type="domain" description="ZU5" evidence="2">
    <location>
        <begin position="38"/>
        <end position="116"/>
    </location>
</feature>
<feature type="compositionally biased region" description="Basic and acidic residues" evidence="1">
    <location>
        <begin position="1"/>
        <end position="25"/>
    </location>
</feature>
<protein>
    <recommendedName>
        <fullName evidence="2">ZU5 domain-containing protein</fullName>
    </recommendedName>
</protein>
<dbReference type="Pfam" id="PF00791">
    <property type="entry name" value="ZU5"/>
    <property type="match status" value="1"/>
</dbReference>
<feature type="compositionally biased region" description="Polar residues" evidence="1">
    <location>
        <begin position="26"/>
        <end position="43"/>
    </location>
</feature>
<feature type="region of interest" description="Disordered" evidence="1">
    <location>
        <begin position="1"/>
        <end position="43"/>
    </location>
</feature>
<dbReference type="InterPro" id="IPR000906">
    <property type="entry name" value="ZU5_dom"/>
</dbReference>
<dbReference type="Proteomes" id="UP001163046">
    <property type="component" value="Unassembled WGS sequence"/>
</dbReference>
<evidence type="ECO:0000259" key="2">
    <source>
        <dbReference type="Pfam" id="PF00791"/>
    </source>
</evidence>
<dbReference type="EMBL" id="MU825398">
    <property type="protein sequence ID" value="KAJ7393464.1"/>
    <property type="molecule type" value="Genomic_DNA"/>
</dbReference>
<keyword evidence="4" id="KW-1185">Reference proteome</keyword>
<evidence type="ECO:0000313" key="4">
    <source>
        <dbReference type="Proteomes" id="UP001163046"/>
    </source>
</evidence>
<evidence type="ECO:0000313" key="3">
    <source>
        <dbReference type="EMBL" id="KAJ7393464.1"/>
    </source>
</evidence>
<sequence>MATIETRSDNRHNNSEELEQEERRSISSVEDVQNVEPSNVVTSDGGSVSVKGAKLICPTGAVDDPVTIKLKLEEPYSYCGLIVHNGLENDVIFGAPIINCQPNGQMFKKHVTLTVALDNEIKKSIGALLVLHGTPTNDGKIFWEDITHNSQFDLEKEELQVEINQFSLIAVLLRLTWVQAKEIVTRFNLVSFKYTLSVLFKSNHQHSPFDELALVFMSQDSYQEPLYREHEDSALMQLKRDGFEELGSKVEQESGYIYNEENLTVSIQLGEDYKLVNNQQERVVTVESPVWWSTGHVIRVSLQSSSADAKILCGRVAVHGQHGHVLEDYFSQSDLCGYVRRLLGVEKVICNLTPVAQKLGLHEETLNQVVACWQSEAKQLEIILLRWRESQGNTEDPDMLRNAFEGLEPEGINYGDNIKTMYVDKGSIYESEGSTQQRLFISS</sequence>
<accession>A0A9X0DCY7</accession>
<dbReference type="OrthoDB" id="6009397at2759"/>
<name>A0A9X0DCY7_9CNID</name>
<evidence type="ECO:0000256" key="1">
    <source>
        <dbReference type="SAM" id="MobiDB-lite"/>
    </source>
</evidence>
<comment type="caution">
    <text evidence="3">The sequence shown here is derived from an EMBL/GenBank/DDBJ whole genome shotgun (WGS) entry which is preliminary data.</text>
</comment>
<reference evidence="3" key="1">
    <citation type="submission" date="2023-01" db="EMBL/GenBank/DDBJ databases">
        <title>Genome assembly of the deep-sea coral Lophelia pertusa.</title>
        <authorList>
            <person name="Herrera S."/>
            <person name="Cordes E."/>
        </authorList>
    </citation>
    <scope>NUCLEOTIDE SEQUENCE</scope>
    <source>
        <strain evidence="3">USNM1676648</strain>
        <tissue evidence="3">Polyp</tissue>
    </source>
</reference>
<proteinExistence type="predicted"/>
<dbReference type="Gene3D" id="2.60.220.30">
    <property type="match status" value="1"/>
</dbReference>
<organism evidence="3 4">
    <name type="scientific">Desmophyllum pertusum</name>
    <dbReference type="NCBI Taxonomy" id="174260"/>
    <lineage>
        <taxon>Eukaryota</taxon>
        <taxon>Metazoa</taxon>
        <taxon>Cnidaria</taxon>
        <taxon>Anthozoa</taxon>
        <taxon>Hexacorallia</taxon>
        <taxon>Scleractinia</taxon>
        <taxon>Caryophylliina</taxon>
        <taxon>Caryophylliidae</taxon>
        <taxon>Desmophyllum</taxon>
    </lineage>
</organism>
<dbReference type="AlphaFoldDB" id="A0A9X0DCY7"/>